<dbReference type="Gene3D" id="1.20.1070.10">
    <property type="entry name" value="Rhodopsin 7-helix transmembrane proteins"/>
    <property type="match status" value="1"/>
</dbReference>
<accession>A0AAD9UJH4</accession>
<sequence>MVPPERQTIPNNDTFKAISSTVEPMLALLSLLANAVILIAMARCRQLRKRSSNVLLIFLAVGDLLHVISSMSIGNAVMRGYPHSYYGCVFVVCTSTLPLQLTISALFIIAVDRFVAVRWPFKHAVYCSRSRIIKYVAVLWVIGAGFIYLPMFGWNLGWINNGKCSYHRLIDKQFRIYAIFFPASLTPLVAMSCIYAYIFYIVIKMSRTVGTGSDAETAANENRRKAFIAAKKCGVIILAYVILILPVDVMNCAHLWLGYVCVACTKMATWGLLIHGIVCPVIYLFQNKLLRTVVVMTLRCRRIDEHALSLAEGSGM</sequence>
<evidence type="ECO:0000313" key="13">
    <source>
        <dbReference type="EMBL" id="KAK2191799.1"/>
    </source>
</evidence>
<gene>
    <name evidence="13" type="ORF">NP493_45g04016</name>
</gene>
<feature type="transmembrane region" description="Helical" evidence="11">
    <location>
        <begin position="233"/>
        <end position="256"/>
    </location>
</feature>
<dbReference type="PANTHER" id="PTHR24246:SF27">
    <property type="entry name" value="ADENOSINE RECEPTOR, ISOFORM A"/>
    <property type="match status" value="1"/>
</dbReference>
<organism evidence="13 14">
    <name type="scientific">Ridgeia piscesae</name>
    <name type="common">Tubeworm</name>
    <dbReference type="NCBI Taxonomy" id="27915"/>
    <lineage>
        <taxon>Eukaryota</taxon>
        <taxon>Metazoa</taxon>
        <taxon>Spiralia</taxon>
        <taxon>Lophotrochozoa</taxon>
        <taxon>Annelida</taxon>
        <taxon>Polychaeta</taxon>
        <taxon>Sedentaria</taxon>
        <taxon>Canalipalpata</taxon>
        <taxon>Sabellida</taxon>
        <taxon>Siboglinidae</taxon>
        <taxon>Ridgeia</taxon>
    </lineage>
</organism>
<feature type="transmembrane region" description="Helical" evidence="11">
    <location>
        <begin position="174"/>
        <end position="203"/>
    </location>
</feature>
<dbReference type="Proteomes" id="UP001209878">
    <property type="component" value="Unassembled WGS sequence"/>
</dbReference>
<dbReference type="InterPro" id="IPR000276">
    <property type="entry name" value="GPCR_Rhodpsn"/>
</dbReference>
<proteinExistence type="inferred from homology"/>
<evidence type="ECO:0000256" key="4">
    <source>
        <dbReference type="ARBA" id="ARBA00022989"/>
    </source>
</evidence>
<evidence type="ECO:0000259" key="12">
    <source>
        <dbReference type="PROSITE" id="PS50262"/>
    </source>
</evidence>
<evidence type="ECO:0000256" key="1">
    <source>
        <dbReference type="ARBA" id="ARBA00004651"/>
    </source>
</evidence>
<feature type="transmembrane region" description="Helical" evidence="11">
    <location>
        <begin position="54"/>
        <end position="78"/>
    </location>
</feature>
<keyword evidence="8" id="KW-0325">Glycoprotein</keyword>
<feature type="transmembrane region" description="Helical" evidence="11">
    <location>
        <begin position="84"/>
        <end position="111"/>
    </location>
</feature>
<protein>
    <recommendedName>
        <fullName evidence="12">G-protein coupled receptors family 1 profile domain-containing protein</fullName>
    </recommendedName>
</protein>
<keyword evidence="2" id="KW-1003">Cell membrane</keyword>
<dbReference type="SUPFAM" id="SSF81321">
    <property type="entry name" value="Family A G protein-coupled receptor-like"/>
    <property type="match status" value="1"/>
</dbReference>
<evidence type="ECO:0000256" key="8">
    <source>
        <dbReference type="ARBA" id="ARBA00023180"/>
    </source>
</evidence>
<evidence type="ECO:0000256" key="6">
    <source>
        <dbReference type="ARBA" id="ARBA00023136"/>
    </source>
</evidence>
<dbReference type="AlphaFoldDB" id="A0AAD9UJH4"/>
<evidence type="ECO:0000256" key="7">
    <source>
        <dbReference type="ARBA" id="ARBA00023170"/>
    </source>
</evidence>
<dbReference type="GO" id="GO:0004930">
    <property type="term" value="F:G protein-coupled receptor activity"/>
    <property type="evidence" value="ECO:0007669"/>
    <property type="project" value="UniProtKB-KW"/>
</dbReference>
<keyword evidence="9 10" id="KW-0807">Transducer</keyword>
<evidence type="ECO:0000256" key="3">
    <source>
        <dbReference type="ARBA" id="ARBA00022692"/>
    </source>
</evidence>
<dbReference type="Pfam" id="PF00001">
    <property type="entry name" value="7tm_1"/>
    <property type="match status" value="1"/>
</dbReference>
<keyword evidence="14" id="KW-1185">Reference proteome</keyword>
<feature type="domain" description="G-protein coupled receptors family 1 profile" evidence="12">
    <location>
        <begin position="33"/>
        <end position="283"/>
    </location>
</feature>
<dbReference type="PROSITE" id="PS50262">
    <property type="entry name" value="G_PROTEIN_RECEP_F1_2"/>
    <property type="match status" value="1"/>
</dbReference>
<feature type="transmembrane region" description="Helical" evidence="11">
    <location>
        <begin position="132"/>
        <end position="154"/>
    </location>
</feature>
<keyword evidence="4 11" id="KW-1133">Transmembrane helix</keyword>
<reference evidence="13" key="1">
    <citation type="journal article" date="2023" name="Mol. Biol. Evol.">
        <title>Third-Generation Sequencing Reveals the Adaptive Role of the Epigenome in Three Deep-Sea Polychaetes.</title>
        <authorList>
            <person name="Perez M."/>
            <person name="Aroh O."/>
            <person name="Sun Y."/>
            <person name="Lan Y."/>
            <person name="Juniper S.K."/>
            <person name="Young C.R."/>
            <person name="Angers B."/>
            <person name="Qian P.Y."/>
        </authorList>
    </citation>
    <scope>NUCLEOTIDE SEQUENCE</scope>
    <source>
        <strain evidence="13">R07B-5</strain>
    </source>
</reference>
<dbReference type="PRINTS" id="PR00237">
    <property type="entry name" value="GPCRRHODOPSN"/>
</dbReference>
<dbReference type="InterPro" id="IPR017452">
    <property type="entry name" value="GPCR_Rhodpsn_7TM"/>
</dbReference>
<evidence type="ECO:0000256" key="5">
    <source>
        <dbReference type="ARBA" id="ARBA00023040"/>
    </source>
</evidence>
<keyword evidence="5 10" id="KW-0297">G-protein coupled receptor</keyword>
<dbReference type="GO" id="GO:0005886">
    <property type="term" value="C:plasma membrane"/>
    <property type="evidence" value="ECO:0007669"/>
    <property type="project" value="UniProtKB-SubCell"/>
</dbReference>
<evidence type="ECO:0000256" key="10">
    <source>
        <dbReference type="RuleBase" id="RU000688"/>
    </source>
</evidence>
<evidence type="ECO:0000256" key="11">
    <source>
        <dbReference type="SAM" id="Phobius"/>
    </source>
</evidence>
<evidence type="ECO:0000256" key="2">
    <source>
        <dbReference type="ARBA" id="ARBA00022475"/>
    </source>
</evidence>
<feature type="transmembrane region" description="Helical" evidence="11">
    <location>
        <begin position="25"/>
        <end position="42"/>
    </location>
</feature>
<comment type="caution">
    <text evidence="13">The sequence shown here is derived from an EMBL/GenBank/DDBJ whole genome shotgun (WGS) entry which is preliminary data.</text>
</comment>
<dbReference type="EMBL" id="JAODUO010000045">
    <property type="protein sequence ID" value="KAK2191799.1"/>
    <property type="molecule type" value="Genomic_DNA"/>
</dbReference>
<feature type="transmembrane region" description="Helical" evidence="11">
    <location>
        <begin position="268"/>
        <end position="285"/>
    </location>
</feature>
<keyword evidence="6 11" id="KW-0472">Membrane</keyword>
<evidence type="ECO:0000256" key="9">
    <source>
        <dbReference type="ARBA" id="ARBA00023224"/>
    </source>
</evidence>
<keyword evidence="3 10" id="KW-0812">Transmembrane</keyword>
<dbReference type="PANTHER" id="PTHR24246">
    <property type="entry name" value="OLFACTORY RECEPTOR AND ADENOSINE RECEPTOR"/>
    <property type="match status" value="1"/>
</dbReference>
<comment type="similarity">
    <text evidence="10">Belongs to the G-protein coupled receptor 1 family.</text>
</comment>
<comment type="subcellular location">
    <subcellularLocation>
        <location evidence="1">Cell membrane</location>
        <topology evidence="1">Multi-pass membrane protein</topology>
    </subcellularLocation>
</comment>
<evidence type="ECO:0000313" key="14">
    <source>
        <dbReference type="Proteomes" id="UP001209878"/>
    </source>
</evidence>
<dbReference type="PROSITE" id="PS00237">
    <property type="entry name" value="G_PROTEIN_RECEP_F1_1"/>
    <property type="match status" value="1"/>
</dbReference>
<name>A0AAD9UJH4_RIDPI</name>
<keyword evidence="7 10" id="KW-0675">Receptor</keyword>